<comment type="caution">
    <text evidence="2">The sequence shown here is derived from an EMBL/GenBank/DDBJ whole genome shotgun (WGS) entry which is preliminary data.</text>
</comment>
<keyword evidence="1" id="KW-0472">Membrane</keyword>
<keyword evidence="1" id="KW-1133">Transmembrane helix</keyword>
<reference evidence="2" key="1">
    <citation type="submission" date="2021-06" db="EMBL/GenBank/DDBJ databases">
        <title>Novel Mycoplasma species detected in California sea lions (Zalophus californianus) from the USA.</title>
        <authorList>
            <person name="Volokhov D.V."/>
            <person name="Furtak V.A."/>
            <person name="Zagorodnyaya T.A."/>
        </authorList>
    </citation>
    <scope>NUCLEOTIDE SEQUENCE [LARGE SCALE GENOMIC DNA]</scope>
    <source>
        <strain evidence="2">CSL 4779</strain>
    </source>
</reference>
<evidence type="ECO:0000313" key="2">
    <source>
        <dbReference type="EMBL" id="MBU4693804.1"/>
    </source>
</evidence>
<dbReference type="Proteomes" id="UP000812267">
    <property type="component" value="Unassembled WGS sequence"/>
</dbReference>
<dbReference type="EMBL" id="JAHMHK010000004">
    <property type="protein sequence ID" value="MBU4693804.1"/>
    <property type="molecule type" value="Genomic_DNA"/>
</dbReference>
<protein>
    <recommendedName>
        <fullName evidence="4">Septation ring formation regulator EzrA</fullName>
    </recommendedName>
</protein>
<accession>A0ABS6DS16</accession>
<gene>
    <name evidence="2" type="ORF">KQ878_02805</name>
</gene>
<dbReference type="RefSeq" id="WP_216505587.1">
    <property type="nucleotide sequence ID" value="NZ_JAHMHJ010000004.1"/>
</dbReference>
<evidence type="ECO:0008006" key="4">
    <source>
        <dbReference type="Google" id="ProtNLM"/>
    </source>
</evidence>
<sequence length="531" mass="62546">MEYKKTIILTISMLIFLFALLLEGFLIYLTIRKTKLSYFNEHLKKWTQAIKSSNYSNSATIDRFRTLSATMTNYLDLKNRLNNMYSKMCDLTKEINPVLQNLNEAITKYNLNEAKSLHKKATNIFKDYNNLNQQFSGLSDSLNKHWNAIEVVAVNAYEVIKTLEQIINESKDKLPISYNSLINELNELRKKTSYLESQRTSKAIQDVSKDLNEHDRKVRIFAEKVSHMVNMEWLSFSYLPECLNQIKHLDQSNTNYTKLNGDLVKIQDDFIKETYQTTISRIRAWLYHYSVLTSQLKTKQELSNFIGNNISLINQNLNKIELITNNFVLITDEYKQNEKTQIIANFVNLKQDFAKIKTALTNGEANVSYLDIDAFINSMIEWINKFNYLIKQYNDAEESKRYQQYYLNILQIWYLFVITNKDLLEMNSTNEKAITQLIKMNESFTSKSAIEENKLTFFADRLLELCKLIYYAQTYKFMALDLINSASIYRLNNENIDSLIKISLEKIQNKQYKEAFQLIKDLIRREKLDVH</sequence>
<keyword evidence="1" id="KW-0812">Transmembrane</keyword>
<keyword evidence="3" id="KW-1185">Reference proteome</keyword>
<evidence type="ECO:0000256" key="1">
    <source>
        <dbReference type="SAM" id="Phobius"/>
    </source>
</evidence>
<proteinExistence type="predicted"/>
<evidence type="ECO:0000313" key="3">
    <source>
        <dbReference type="Proteomes" id="UP000812267"/>
    </source>
</evidence>
<name>A0ABS6DS16_9MOLU</name>
<organism evidence="2 3">
    <name type="scientific">Mycoplasma zalophidermidis</name>
    <dbReference type="NCBI Taxonomy" id="398174"/>
    <lineage>
        <taxon>Bacteria</taxon>
        <taxon>Bacillati</taxon>
        <taxon>Mycoplasmatota</taxon>
        <taxon>Mollicutes</taxon>
        <taxon>Mycoplasmataceae</taxon>
        <taxon>Mycoplasma</taxon>
    </lineage>
</organism>
<feature type="transmembrane region" description="Helical" evidence="1">
    <location>
        <begin position="7"/>
        <end position="31"/>
    </location>
</feature>